<dbReference type="InterPro" id="IPR036065">
    <property type="entry name" value="BolA-like_sf"/>
</dbReference>
<gene>
    <name evidence="2" type="primary">ibaG</name>
    <name evidence="2" type="ORF">BUCISPPA3004_250</name>
</gene>
<dbReference type="AlphaFoldDB" id="A0A451DEC5"/>
<name>A0A451DEC5_9GAMM</name>
<dbReference type="OrthoDB" id="9812890at2"/>
<protein>
    <submittedName>
        <fullName evidence="2">Acid stress protein IbaG</fullName>
    </submittedName>
</protein>
<dbReference type="RefSeq" id="WP_154048929.1">
    <property type="nucleotide sequence ID" value="NZ_LR217722.1"/>
</dbReference>
<dbReference type="Proteomes" id="UP000294413">
    <property type="component" value="Chromosome 1"/>
</dbReference>
<accession>A0A451DEC5</accession>
<dbReference type="Gene3D" id="3.30.300.90">
    <property type="entry name" value="BolA-like"/>
    <property type="match status" value="1"/>
</dbReference>
<evidence type="ECO:0000313" key="2">
    <source>
        <dbReference type="EMBL" id="VFP85003.1"/>
    </source>
</evidence>
<dbReference type="EMBL" id="LR217722">
    <property type="protein sequence ID" value="VFP85003.1"/>
    <property type="molecule type" value="Genomic_DNA"/>
</dbReference>
<evidence type="ECO:0000313" key="3">
    <source>
        <dbReference type="Proteomes" id="UP000294413"/>
    </source>
</evidence>
<comment type="similarity">
    <text evidence="1">Belongs to the BolA/IbaG family.</text>
</comment>
<sequence length="81" mass="9586">MQLDKIQYAIKNQLNLKKVLILNHNNHVLITAIGDSFIGMNSLKRQKSIYKILMPYFLTKEIHAIQIQTYTISEWNKKQKK</sequence>
<proteinExistence type="inferred from homology"/>
<reference evidence="2 3" key="1">
    <citation type="submission" date="2019-02" db="EMBL/GenBank/DDBJ databases">
        <authorList>
            <person name="Manzano-Marin A."/>
            <person name="Manzano-Marin A."/>
        </authorList>
    </citation>
    <scope>NUCLEOTIDE SEQUENCE [LARGE SCALE GENOMIC DNA]</scope>
    <source>
        <strain evidence="2 3">BuCisplendens</strain>
    </source>
</reference>
<dbReference type="Pfam" id="PF01722">
    <property type="entry name" value="BolA"/>
    <property type="match status" value="1"/>
</dbReference>
<dbReference type="PIRSF" id="PIRSF003113">
    <property type="entry name" value="BolA"/>
    <property type="match status" value="1"/>
</dbReference>
<evidence type="ECO:0000256" key="1">
    <source>
        <dbReference type="RuleBase" id="RU003860"/>
    </source>
</evidence>
<dbReference type="SUPFAM" id="SSF82657">
    <property type="entry name" value="BolA-like"/>
    <property type="match status" value="1"/>
</dbReference>
<dbReference type="InterPro" id="IPR002634">
    <property type="entry name" value="BolA"/>
</dbReference>
<organism evidence="2 3">
    <name type="scientific">Buchnera aphidicola</name>
    <name type="common">Cinara splendens</name>
    <dbReference type="NCBI Taxonomy" id="2518979"/>
    <lineage>
        <taxon>Bacteria</taxon>
        <taxon>Pseudomonadati</taxon>
        <taxon>Pseudomonadota</taxon>
        <taxon>Gammaproteobacteria</taxon>
        <taxon>Enterobacterales</taxon>
        <taxon>Erwiniaceae</taxon>
        <taxon>Buchnera</taxon>
    </lineage>
</organism>